<dbReference type="Proteomes" id="UP000053675">
    <property type="component" value="Unassembled WGS sequence"/>
</dbReference>
<keyword evidence="4" id="KW-1185">Reference proteome</keyword>
<dbReference type="HAMAP" id="MF_00634">
    <property type="entry name" value="UPF0235"/>
    <property type="match status" value="1"/>
</dbReference>
<dbReference type="Gene3D" id="3.30.1200.10">
    <property type="entry name" value="YggU-like"/>
    <property type="match status" value="1"/>
</dbReference>
<dbReference type="InterPro" id="IPR003746">
    <property type="entry name" value="DUF167"/>
</dbReference>
<reference evidence="3 4" key="1">
    <citation type="submission" date="2014-05" db="EMBL/GenBank/DDBJ databases">
        <title>Draft Genome Sequence of Nitratireductor basaltis Strain UMTGB225, A Marine Bacterium Isolated from Green Barrel Tunicate.</title>
        <authorList>
            <person name="Gan H.Y."/>
        </authorList>
    </citation>
    <scope>NUCLEOTIDE SEQUENCE [LARGE SCALE GENOMIC DNA]</scope>
    <source>
        <strain evidence="3 4">UMTGB225</strain>
    </source>
</reference>
<dbReference type="PATRIC" id="fig|472175.3.peg.2910"/>
<evidence type="ECO:0000256" key="2">
    <source>
        <dbReference type="HAMAP-Rule" id="MF_00634"/>
    </source>
</evidence>
<dbReference type="AlphaFoldDB" id="A0A084U6S7"/>
<dbReference type="Pfam" id="PF02594">
    <property type="entry name" value="DUF167"/>
    <property type="match status" value="1"/>
</dbReference>
<gene>
    <name evidence="3" type="ORF">EL18_02917</name>
</gene>
<dbReference type="NCBIfam" id="TIGR00251">
    <property type="entry name" value="DUF167 family protein"/>
    <property type="match status" value="1"/>
</dbReference>
<comment type="caution">
    <text evidence="3">The sequence shown here is derived from an EMBL/GenBank/DDBJ whole genome shotgun (WGS) entry which is preliminary data.</text>
</comment>
<dbReference type="SUPFAM" id="SSF69786">
    <property type="entry name" value="YggU-like"/>
    <property type="match status" value="1"/>
</dbReference>
<dbReference type="SMART" id="SM01152">
    <property type="entry name" value="DUF167"/>
    <property type="match status" value="1"/>
</dbReference>
<sequence length="108" mass="11642">MAEGGFFTICSEGIRVRIRVTPKAARDAIGSVEGVGGEEVWLKARVRAVPEDGRANRALEKLLAKTFHVAKSDIAIESGQTSRRKVVLIRGNRDVLAQTCMSFAEASG</sequence>
<evidence type="ECO:0000256" key="1">
    <source>
        <dbReference type="ARBA" id="ARBA00010364"/>
    </source>
</evidence>
<dbReference type="RefSeq" id="WP_051914306.1">
    <property type="nucleotide sequence ID" value="NZ_JMQM01000002.1"/>
</dbReference>
<comment type="similarity">
    <text evidence="1 2">Belongs to the UPF0235 family.</text>
</comment>
<protein>
    <recommendedName>
        <fullName evidence="2">UPF0235 protein EL18_02917</fullName>
    </recommendedName>
</protein>
<name>A0A084U6S7_9HYPH</name>
<dbReference type="PANTHER" id="PTHR13420:SF7">
    <property type="entry name" value="UPF0235 PROTEIN C15ORF40"/>
    <property type="match status" value="1"/>
</dbReference>
<organism evidence="3 4">
    <name type="scientific">Nitratireductor basaltis</name>
    <dbReference type="NCBI Taxonomy" id="472175"/>
    <lineage>
        <taxon>Bacteria</taxon>
        <taxon>Pseudomonadati</taxon>
        <taxon>Pseudomonadota</taxon>
        <taxon>Alphaproteobacteria</taxon>
        <taxon>Hyphomicrobiales</taxon>
        <taxon>Phyllobacteriaceae</taxon>
        <taxon>Nitratireductor</taxon>
    </lineage>
</organism>
<dbReference type="EMBL" id="JMQM01000002">
    <property type="protein sequence ID" value="KFB08663.1"/>
    <property type="molecule type" value="Genomic_DNA"/>
</dbReference>
<evidence type="ECO:0000313" key="4">
    <source>
        <dbReference type="Proteomes" id="UP000053675"/>
    </source>
</evidence>
<dbReference type="eggNOG" id="COG1872">
    <property type="taxonomic scope" value="Bacteria"/>
</dbReference>
<dbReference type="InterPro" id="IPR036591">
    <property type="entry name" value="YggU-like_sf"/>
</dbReference>
<dbReference type="PANTHER" id="PTHR13420">
    <property type="entry name" value="UPF0235 PROTEIN C15ORF40"/>
    <property type="match status" value="1"/>
</dbReference>
<dbReference type="STRING" id="472175.EL18_02917"/>
<proteinExistence type="inferred from homology"/>
<dbReference type="GO" id="GO:0005737">
    <property type="term" value="C:cytoplasm"/>
    <property type="evidence" value="ECO:0007669"/>
    <property type="project" value="TreeGrafter"/>
</dbReference>
<evidence type="ECO:0000313" key="3">
    <source>
        <dbReference type="EMBL" id="KFB08663.1"/>
    </source>
</evidence>
<accession>A0A084U6S7</accession>